<dbReference type="PATRIC" id="fig|1603606.3.peg.878"/>
<evidence type="ECO:0000313" key="2">
    <source>
        <dbReference type="EMBL" id="ALC15587.1"/>
    </source>
</evidence>
<dbReference type="OrthoDB" id="5526865at2"/>
<feature type="signal peptide" evidence="1">
    <location>
        <begin position="1"/>
        <end position="24"/>
    </location>
</feature>
<dbReference type="RefSeq" id="WP_053549781.1">
    <property type="nucleotide sequence ID" value="NZ_CP010802.1"/>
</dbReference>
<dbReference type="Gene3D" id="2.60.40.10">
    <property type="entry name" value="Immunoglobulins"/>
    <property type="match status" value="1"/>
</dbReference>
<protein>
    <submittedName>
        <fullName evidence="2">Uncharacterized protein</fullName>
    </submittedName>
</protein>
<organism evidence="2 3">
    <name type="scientific">Desulfuromonas soudanensis</name>
    <dbReference type="NCBI Taxonomy" id="1603606"/>
    <lineage>
        <taxon>Bacteria</taxon>
        <taxon>Pseudomonadati</taxon>
        <taxon>Thermodesulfobacteriota</taxon>
        <taxon>Desulfuromonadia</taxon>
        <taxon>Desulfuromonadales</taxon>
        <taxon>Desulfuromonadaceae</taxon>
        <taxon>Desulfuromonas</taxon>
    </lineage>
</organism>
<evidence type="ECO:0000313" key="3">
    <source>
        <dbReference type="Proteomes" id="UP000057158"/>
    </source>
</evidence>
<dbReference type="Proteomes" id="UP000057158">
    <property type="component" value="Chromosome"/>
</dbReference>
<evidence type="ECO:0000256" key="1">
    <source>
        <dbReference type="SAM" id="SignalP"/>
    </source>
</evidence>
<accession>A0A0M4DFQ0</accession>
<keyword evidence="1" id="KW-0732">Signal</keyword>
<keyword evidence="3" id="KW-1185">Reference proteome</keyword>
<name>A0A0M4DFQ0_9BACT</name>
<gene>
    <name evidence="2" type="ORF">DSOUD_0800</name>
</gene>
<reference evidence="2 3" key="1">
    <citation type="submission" date="2015-07" db="EMBL/GenBank/DDBJ databases">
        <title>Isolation and Genomic Characterization of a Novel Halophilic Metal-Reducing Deltaproteobacterium from the Deep Subsurface.</title>
        <authorList>
            <person name="Badalamenti J.P."/>
            <person name="Summers Z.M."/>
            <person name="Gralnick J.A."/>
            <person name="Bond D.R."/>
        </authorList>
    </citation>
    <scope>NUCLEOTIDE SEQUENCE [LARGE SCALE GENOMIC DNA]</scope>
    <source>
        <strain evidence="2 3">WTL</strain>
    </source>
</reference>
<dbReference type="STRING" id="1603606.DSOUD_0800"/>
<dbReference type="InterPro" id="IPR013783">
    <property type="entry name" value="Ig-like_fold"/>
</dbReference>
<dbReference type="EMBL" id="CP010802">
    <property type="protein sequence ID" value="ALC15587.1"/>
    <property type="molecule type" value="Genomic_DNA"/>
</dbReference>
<dbReference type="KEGG" id="des:DSOUD_0800"/>
<dbReference type="Pfam" id="PF09136">
    <property type="entry name" value="Glucodextran_B"/>
    <property type="match status" value="1"/>
</dbReference>
<sequence>MSTGHKTWITLVALLLAIATPVLGGGANAFGPETFVVGKGKPITVTRSFTAHAGQATLTLNNGTEQGDNQVSTGSISINGIDVITPSDFNQQVGTLVRTVMLKGSNQLTVEVGGGPGSIITLVIIPEEGTPPPTVPTARLQADPETVSPGDDATLSWTTTNAERVTINPGLGDVPLSGSIQVRPTQTTLYRLVAEGTGGQTVAEVTISVNAPPAPLGITFDPYQRGPLDGATVEGLEITVAGRVTVANQTEVGVTVNGVVAQVSDGHFIVNHVSLTEGLNTLTGIATDAAGQTWSASAQVFCRPEAEHVSLKTDAMAGLVPLTVTLSVADNLTQGVGSFSLQCTGPGDKTPVAGDDNTFSTLLDVPGLYTCRLSVVDGLGMVHEDTIGVNAYSATTLDSLLKSKWDATTAAMGKGDLDVALASFSTRTREAYAQQFAGMSTALGQIVADMQGINLLRIEGDRAIYDLRIVKDGVPYSFQLEFIHDEDGLWRIRAF</sequence>
<dbReference type="AlphaFoldDB" id="A0A0M4DFQ0"/>
<feature type="chain" id="PRO_5005792330" evidence="1">
    <location>
        <begin position="25"/>
        <end position="495"/>
    </location>
</feature>
<proteinExistence type="predicted"/>